<dbReference type="AlphaFoldDB" id="A0A6G9GWH6"/>
<dbReference type="KEGG" id="slia:HA039_10165"/>
<evidence type="ECO:0000256" key="1">
    <source>
        <dbReference type="SAM" id="MobiDB-lite"/>
    </source>
</evidence>
<gene>
    <name evidence="2" type="ORF">HA039_10165</name>
</gene>
<evidence type="ECO:0000313" key="3">
    <source>
        <dbReference type="Proteomes" id="UP000501179"/>
    </source>
</evidence>
<protein>
    <submittedName>
        <fullName evidence="2">Uncharacterized protein</fullName>
    </submittedName>
</protein>
<evidence type="ECO:0000313" key="2">
    <source>
        <dbReference type="EMBL" id="QIQ02633.1"/>
    </source>
</evidence>
<proteinExistence type="predicted"/>
<dbReference type="Proteomes" id="UP000501179">
    <property type="component" value="Chromosome"/>
</dbReference>
<dbReference type="RefSeq" id="WP_167026969.1">
    <property type="nucleotide sequence ID" value="NZ_CP050177.1"/>
</dbReference>
<feature type="region of interest" description="Disordered" evidence="1">
    <location>
        <begin position="32"/>
        <end position="112"/>
    </location>
</feature>
<sequence>MQSYEESVTVEQAGRNLQEECMAGFGFDIKFPPAGTNPPPSNNSMNMPRRYGITDRETAARYGYQLSESEEARPQGPQLSEAAVAVLTGRKGRGPNAELAPDTYKGKKIPKDGCAGSSFAKVGGRLDGSLPETLAYESQTKSQERPKVRSAIKDWSDCMKKSGYDVADPYDAVKLNPSSGNGQASQAEIATAIADIDCKKQTDLVKIWFEEETSIQHEQIAQNALALDELKKKNTAAVKAAERVLRG</sequence>
<name>A0A6G9GWH6_9ACTN</name>
<keyword evidence="3" id="KW-1185">Reference proteome</keyword>
<reference evidence="2 3" key="1">
    <citation type="submission" date="2020-03" db="EMBL/GenBank/DDBJ databases">
        <title>A novel species.</title>
        <authorList>
            <person name="Gao J."/>
        </authorList>
    </citation>
    <scope>NUCLEOTIDE SEQUENCE [LARGE SCALE GENOMIC DNA]</scope>
    <source>
        <strain evidence="2 3">QMT-12</strain>
    </source>
</reference>
<dbReference type="EMBL" id="CP050177">
    <property type="protein sequence ID" value="QIQ02633.1"/>
    <property type="molecule type" value="Genomic_DNA"/>
</dbReference>
<organism evidence="2 3">
    <name type="scientific">Streptomyces liangshanensis</name>
    <dbReference type="NCBI Taxonomy" id="2717324"/>
    <lineage>
        <taxon>Bacteria</taxon>
        <taxon>Bacillati</taxon>
        <taxon>Actinomycetota</taxon>
        <taxon>Actinomycetes</taxon>
        <taxon>Kitasatosporales</taxon>
        <taxon>Streptomycetaceae</taxon>
        <taxon>Streptomyces</taxon>
    </lineage>
</organism>
<accession>A0A6G9GWH6</accession>